<dbReference type="AlphaFoldDB" id="A0A9X2IDX2"/>
<dbReference type="InterPro" id="IPR046658">
    <property type="entry name" value="DUF6767"/>
</dbReference>
<evidence type="ECO:0000313" key="1">
    <source>
        <dbReference type="EMBL" id="MCM0619702.1"/>
    </source>
</evidence>
<dbReference type="RefSeq" id="WP_250055606.1">
    <property type="nucleotide sequence ID" value="NZ_JAMJPH010000025.1"/>
</dbReference>
<name>A0A9X2IDX2_9ACTN</name>
<dbReference type="EMBL" id="JAMOIL010000005">
    <property type="protein sequence ID" value="MCM0619702.1"/>
    <property type="molecule type" value="Genomic_DNA"/>
</dbReference>
<accession>A0A9X2IDX2</accession>
<proteinExistence type="predicted"/>
<dbReference type="Proteomes" id="UP001139485">
    <property type="component" value="Unassembled WGS sequence"/>
</dbReference>
<keyword evidence="2" id="KW-1185">Reference proteome</keyword>
<evidence type="ECO:0000313" key="2">
    <source>
        <dbReference type="Proteomes" id="UP001139485"/>
    </source>
</evidence>
<sequence length="60" mass="6455">MTRPEARCPVRPGDACTLCHPGATGPQDCALVWLVRSDPELSAQLAEITAEHRRSTGRVA</sequence>
<dbReference type="Pfam" id="PF20555">
    <property type="entry name" value="DUF6767"/>
    <property type="match status" value="1"/>
</dbReference>
<protein>
    <submittedName>
        <fullName evidence="1">Uncharacterized protein</fullName>
    </submittedName>
</protein>
<gene>
    <name evidence="1" type="ORF">M8330_05275</name>
</gene>
<comment type="caution">
    <text evidence="1">The sequence shown here is derived from an EMBL/GenBank/DDBJ whole genome shotgun (WGS) entry which is preliminary data.</text>
</comment>
<reference evidence="1" key="1">
    <citation type="submission" date="2022-05" db="EMBL/GenBank/DDBJ databases">
        <authorList>
            <person name="Tuo L."/>
        </authorList>
    </citation>
    <scope>NUCLEOTIDE SEQUENCE</scope>
    <source>
        <strain evidence="1">BSK12Z-4</strain>
    </source>
</reference>
<organism evidence="1 2">
    <name type="scientific">Nocardioides bruguierae</name>
    <dbReference type="NCBI Taxonomy" id="2945102"/>
    <lineage>
        <taxon>Bacteria</taxon>
        <taxon>Bacillati</taxon>
        <taxon>Actinomycetota</taxon>
        <taxon>Actinomycetes</taxon>
        <taxon>Propionibacteriales</taxon>
        <taxon>Nocardioidaceae</taxon>
        <taxon>Nocardioides</taxon>
    </lineage>
</organism>